<evidence type="ECO:0000256" key="2">
    <source>
        <dbReference type="SAM" id="SignalP"/>
    </source>
</evidence>
<keyword evidence="2" id="KW-0732">Signal</keyword>
<evidence type="ECO:0000313" key="3">
    <source>
        <dbReference type="EMBL" id="QEG00415.1"/>
    </source>
</evidence>
<dbReference type="PANTHER" id="PTHR12697">
    <property type="entry name" value="PBS LYASE HEAT-LIKE PROTEIN"/>
    <property type="match status" value="1"/>
</dbReference>
<dbReference type="InterPro" id="IPR021133">
    <property type="entry name" value="HEAT_type_2"/>
</dbReference>
<evidence type="ECO:0000313" key="4">
    <source>
        <dbReference type="Proteomes" id="UP000321353"/>
    </source>
</evidence>
<dbReference type="RefSeq" id="WP_147869662.1">
    <property type="nucleotide sequence ID" value="NZ_CP036264.1"/>
</dbReference>
<dbReference type="Proteomes" id="UP000321353">
    <property type="component" value="Chromosome"/>
</dbReference>
<dbReference type="Gene3D" id="1.25.10.10">
    <property type="entry name" value="Leucine-rich Repeat Variant"/>
    <property type="match status" value="5"/>
</dbReference>
<organism evidence="3 4">
    <name type="scientific">Stieleria maiorica</name>
    <dbReference type="NCBI Taxonomy" id="2795974"/>
    <lineage>
        <taxon>Bacteria</taxon>
        <taxon>Pseudomonadati</taxon>
        <taxon>Planctomycetota</taxon>
        <taxon>Planctomycetia</taxon>
        <taxon>Pirellulales</taxon>
        <taxon>Pirellulaceae</taxon>
        <taxon>Stieleria</taxon>
    </lineage>
</organism>
<sequence length="784" mass="82347" precursor="true">MNVTGQRWLTVALVLACCVSSPAADPPRDGDEASKVDQWAAALMSVEVDERRDAAYALARLGRDALPAIDALIKGLGDRDDQVWMQSAMAVARIGPEAEPAIEALVQNMGDDDQQRRYRSGWVLSRIGSAAVPALVDAAKDESTRRRIAALDAMGWMIEDAERLLNSLNEAVRDDDPDVRRQAAASLSRLGPAAADSLGAALGSEDAAVRGIAAEGLAKTKEHAAPYRDRLIELLDDPDSAVRAAAIVAVSVASQPDDQLIDWIIDAVVDGDVQVRSGGVIALRNLGAASEQAVDRLIEFLQSDDNRHRDAAAFALGTLGTRGAKAIGPLVASLKQHTGSTDDADADQPSPIDDALRRIGAASVPALLDAASDADHSRSRLAKALAQIGPVATAPLIEALQTETGESKTIAAQAIGKMRSVPAAAVAPLAACLDEADPRLRASAAAALGRYPQLDDHVVSRLGTLCQDPQSEVRAAAVLALAKVDDDASRVTKRMLEALDDGEAGVRRSAIGGLARMETASGEVIDALIVGLDDSDAMVRHEAALAIEAVGEAASRSAPRLMQLLGDEDSSVRAAAASALATTAAPSEDLVVALGNGLSDAEDAVVLASLRSVTTLADQAVSLSDQVVALTDHERADLRAAAYACLAKIETDRQKSVPLLIQGLGDQDWAVRRDAAESLGELGADAKSAVPALFKLLPVPEDTNFAKTALRAINTAGPEAVPVLLAGIESNDRRQQYYSLYMLGKVRPRATEAIPILERLLEETDSRGMKRAYEKAIDEISGRD</sequence>
<dbReference type="InterPro" id="IPR016024">
    <property type="entry name" value="ARM-type_fold"/>
</dbReference>
<keyword evidence="4" id="KW-1185">Reference proteome</keyword>
<feature type="signal peptide" evidence="2">
    <location>
        <begin position="1"/>
        <end position="23"/>
    </location>
</feature>
<dbReference type="InterPro" id="IPR004155">
    <property type="entry name" value="PBS_lyase_HEAT"/>
</dbReference>
<dbReference type="SUPFAM" id="SSF48371">
    <property type="entry name" value="ARM repeat"/>
    <property type="match status" value="2"/>
</dbReference>
<dbReference type="GO" id="GO:0016829">
    <property type="term" value="F:lyase activity"/>
    <property type="evidence" value="ECO:0007669"/>
    <property type="project" value="UniProtKB-KW"/>
</dbReference>
<protein>
    <submittedName>
        <fullName evidence="3">Putative lyase</fullName>
    </submittedName>
</protein>
<feature type="chain" id="PRO_5023024111" evidence="2">
    <location>
        <begin position="24"/>
        <end position="784"/>
    </location>
</feature>
<comment type="function">
    <text evidence="1">Catalyzes the hydroxylation of the N(6)-(4-aminobutyl)-L-lysine intermediate produced by deoxyhypusine synthase/DHPS on a critical lysine of the eukaryotic translation initiation factor 5A/eIF-5A. This is the second step of the post-translational modification of that lysine into an unusual amino acid residue named hypusine. Hypusination is unique to mature eIF-5A factor and is essential for its function.</text>
</comment>
<proteinExistence type="predicted"/>
<dbReference type="SMART" id="SM00567">
    <property type="entry name" value="EZ_HEAT"/>
    <property type="match status" value="16"/>
</dbReference>
<name>A0A5B9ML57_9BACT</name>
<dbReference type="AlphaFoldDB" id="A0A5B9ML57"/>
<dbReference type="GO" id="GO:0016491">
    <property type="term" value="F:oxidoreductase activity"/>
    <property type="evidence" value="ECO:0007669"/>
    <property type="project" value="TreeGrafter"/>
</dbReference>
<gene>
    <name evidence="3" type="ORF">Mal15_44850</name>
</gene>
<dbReference type="InterPro" id="IPR011989">
    <property type="entry name" value="ARM-like"/>
</dbReference>
<dbReference type="KEGG" id="smam:Mal15_44850"/>
<dbReference type="EMBL" id="CP036264">
    <property type="protein sequence ID" value="QEG00415.1"/>
    <property type="molecule type" value="Genomic_DNA"/>
</dbReference>
<accession>A0A5B9ML57</accession>
<dbReference type="PANTHER" id="PTHR12697:SF5">
    <property type="entry name" value="DEOXYHYPUSINE HYDROXYLASE"/>
    <property type="match status" value="1"/>
</dbReference>
<dbReference type="PROSITE" id="PS50077">
    <property type="entry name" value="HEAT_REPEAT"/>
    <property type="match status" value="1"/>
</dbReference>
<evidence type="ECO:0000256" key="1">
    <source>
        <dbReference type="ARBA" id="ARBA00045876"/>
    </source>
</evidence>
<reference evidence="3 4" key="1">
    <citation type="submission" date="2019-02" db="EMBL/GenBank/DDBJ databases">
        <title>Planctomycetal bacteria perform biofilm scaping via a novel small molecule.</title>
        <authorList>
            <person name="Jeske O."/>
            <person name="Boedeker C."/>
            <person name="Wiegand S."/>
            <person name="Breitling P."/>
            <person name="Kallscheuer N."/>
            <person name="Jogler M."/>
            <person name="Rohde M."/>
            <person name="Petersen J."/>
            <person name="Medema M.H."/>
            <person name="Surup F."/>
            <person name="Jogler C."/>
        </authorList>
    </citation>
    <scope>NUCLEOTIDE SEQUENCE [LARGE SCALE GENOMIC DNA]</scope>
    <source>
        <strain evidence="3 4">Mal15</strain>
    </source>
</reference>
<keyword evidence="3" id="KW-0456">Lyase</keyword>
<dbReference type="Pfam" id="PF13646">
    <property type="entry name" value="HEAT_2"/>
    <property type="match status" value="4"/>
</dbReference>